<dbReference type="PIRSF" id="PIRSF000401">
    <property type="entry name" value="RPL11_MTase"/>
    <property type="match status" value="1"/>
</dbReference>
<dbReference type="GO" id="GO:0008168">
    <property type="term" value="F:methyltransferase activity"/>
    <property type="evidence" value="ECO:0007669"/>
    <property type="project" value="UniProtKB-KW"/>
</dbReference>
<dbReference type="Proteomes" id="UP001319045">
    <property type="component" value="Chromosome"/>
</dbReference>
<proteinExistence type="inferred from homology"/>
<dbReference type="Pfam" id="PF06325">
    <property type="entry name" value="PrmA"/>
    <property type="match status" value="1"/>
</dbReference>
<protein>
    <recommendedName>
        <fullName evidence="6">Ribosomal protein L11 methyltransferase</fullName>
        <shortName evidence="6">L11 Mtase</shortName>
        <ecNumber evidence="6">2.1.1.-</ecNumber>
    </recommendedName>
</protein>
<dbReference type="CDD" id="cd02440">
    <property type="entry name" value="AdoMet_MTases"/>
    <property type="match status" value="1"/>
</dbReference>
<evidence type="ECO:0000313" key="7">
    <source>
        <dbReference type="EMBL" id="BCS86628.1"/>
    </source>
</evidence>
<keyword evidence="7" id="KW-0689">Ribosomal protein</keyword>
<feature type="binding site" evidence="6">
    <location>
        <position position="224"/>
    </location>
    <ligand>
        <name>S-adenosyl-L-methionine</name>
        <dbReference type="ChEBI" id="CHEBI:59789"/>
    </ligand>
</feature>
<keyword evidence="4 6" id="KW-0808">Transferase</keyword>
<evidence type="ECO:0000256" key="1">
    <source>
        <dbReference type="ARBA" id="ARBA00009741"/>
    </source>
</evidence>
<feature type="binding site" evidence="6">
    <location>
        <position position="180"/>
    </location>
    <ligand>
        <name>S-adenosyl-L-methionine</name>
        <dbReference type="ChEBI" id="CHEBI:59789"/>
    </ligand>
</feature>
<evidence type="ECO:0000256" key="2">
    <source>
        <dbReference type="ARBA" id="ARBA00022490"/>
    </source>
</evidence>
<feature type="binding site" evidence="6">
    <location>
        <position position="158"/>
    </location>
    <ligand>
        <name>S-adenosyl-L-methionine</name>
        <dbReference type="ChEBI" id="CHEBI:59789"/>
    </ligand>
</feature>
<comment type="catalytic activity">
    <reaction evidence="6">
        <text>L-lysyl-[protein] + 3 S-adenosyl-L-methionine = N(6),N(6),N(6)-trimethyl-L-lysyl-[protein] + 3 S-adenosyl-L-homocysteine + 3 H(+)</text>
        <dbReference type="Rhea" id="RHEA:54192"/>
        <dbReference type="Rhea" id="RHEA-COMP:9752"/>
        <dbReference type="Rhea" id="RHEA-COMP:13826"/>
        <dbReference type="ChEBI" id="CHEBI:15378"/>
        <dbReference type="ChEBI" id="CHEBI:29969"/>
        <dbReference type="ChEBI" id="CHEBI:57856"/>
        <dbReference type="ChEBI" id="CHEBI:59789"/>
        <dbReference type="ChEBI" id="CHEBI:61961"/>
    </reaction>
</comment>
<name>A0ABN6ENP3_9BACT</name>
<dbReference type="PANTHER" id="PTHR43648">
    <property type="entry name" value="ELECTRON TRANSFER FLAVOPROTEIN BETA SUBUNIT LYSINE METHYLTRANSFERASE"/>
    <property type="match status" value="1"/>
</dbReference>
<evidence type="ECO:0000256" key="5">
    <source>
        <dbReference type="ARBA" id="ARBA00022691"/>
    </source>
</evidence>
<dbReference type="HAMAP" id="MF_00735">
    <property type="entry name" value="Methyltr_PrmA"/>
    <property type="match status" value="1"/>
</dbReference>
<comment type="subcellular location">
    <subcellularLocation>
        <location evidence="6">Cytoplasm</location>
    </subcellularLocation>
</comment>
<evidence type="ECO:0000256" key="4">
    <source>
        <dbReference type="ARBA" id="ARBA00022679"/>
    </source>
</evidence>
<keyword evidence="5 6" id="KW-0949">S-adenosyl-L-methionine</keyword>
<dbReference type="EMBL" id="AP024484">
    <property type="protein sequence ID" value="BCS86628.1"/>
    <property type="molecule type" value="Genomic_DNA"/>
</dbReference>
<dbReference type="SUPFAM" id="SSF53335">
    <property type="entry name" value="S-adenosyl-L-methionine-dependent methyltransferases"/>
    <property type="match status" value="1"/>
</dbReference>
<gene>
    <name evidence="6 7" type="primary">prmA</name>
    <name evidence="7" type="ORF">prwr041_25210</name>
</gene>
<organism evidence="7 8">
    <name type="scientific">Prevotella herbatica</name>
    <dbReference type="NCBI Taxonomy" id="2801997"/>
    <lineage>
        <taxon>Bacteria</taxon>
        <taxon>Pseudomonadati</taxon>
        <taxon>Bacteroidota</taxon>
        <taxon>Bacteroidia</taxon>
        <taxon>Bacteroidales</taxon>
        <taxon>Prevotellaceae</taxon>
        <taxon>Prevotella</taxon>
    </lineage>
</organism>
<sequence length="289" mass="32032">MKYFEISYSIKSSADVFQTARDLLADAAGEAGCESFEETSDGLIAYCQVDNWDEDLMKKSIEDFIIPNVEISYNVKYADDKDWNQEWEEKGFEPINIDNKIIVCDAKKPLPKGMPSNTEHIFIDAKLAFGTGTHETTRMIVSTLLHLDLKDKMVLDCGCGTGILGIAAAKLGASNVVAYDIDEWSVNNARHNAEINAIGNISVYQGDSNVLNHISGVFDIVMANINRNILLNDMPTFKSLMTTGSLLILSGFYLSDIPVLLDKAKELGLEEYGRKQDGEWACLVLLLNQ</sequence>
<keyword evidence="7" id="KW-0687">Ribonucleoprotein</keyword>
<dbReference type="GO" id="GO:0005840">
    <property type="term" value="C:ribosome"/>
    <property type="evidence" value="ECO:0007669"/>
    <property type="project" value="UniProtKB-KW"/>
</dbReference>
<keyword evidence="2 6" id="KW-0963">Cytoplasm</keyword>
<dbReference type="GO" id="GO:0032259">
    <property type="term" value="P:methylation"/>
    <property type="evidence" value="ECO:0007669"/>
    <property type="project" value="UniProtKB-KW"/>
</dbReference>
<keyword evidence="8" id="KW-1185">Reference proteome</keyword>
<dbReference type="NCBIfam" id="NF001785">
    <property type="entry name" value="PRK00517.2-2"/>
    <property type="match status" value="1"/>
</dbReference>
<feature type="binding site" evidence="6">
    <location>
        <position position="137"/>
    </location>
    <ligand>
        <name>S-adenosyl-L-methionine</name>
        <dbReference type="ChEBI" id="CHEBI:59789"/>
    </ligand>
</feature>
<dbReference type="InterPro" id="IPR029063">
    <property type="entry name" value="SAM-dependent_MTases_sf"/>
</dbReference>
<evidence type="ECO:0000256" key="3">
    <source>
        <dbReference type="ARBA" id="ARBA00022603"/>
    </source>
</evidence>
<dbReference type="Gene3D" id="3.40.50.150">
    <property type="entry name" value="Vaccinia Virus protein VP39"/>
    <property type="match status" value="1"/>
</dbReference>
<dbReference type="InterPro" id="IPR050078">
    <property type="entry name" value="Ribosomal_L11_MeTrfase_PrmA"/>
</dbReference>
<reference evidence="7 8" key="1">
    <citation type="journal article" date="2022" name="Int. J. Syst. Evol. Microbiol.">
        <title>Prevotella herbatica sp. nov., a plant polysaccharide-decomposing anaerobic bacterium isolated from a methanogenic reactor.</title>
        <authorList>
            <person name="Uek A."/>
            <person name="Tonouchi A."/>
            <person name="Kaku N."/>
            <person name="Ueki K."/>
        </authorList>
    </citation>
    <scope>NUCLEOTIDE SEQUENCE [LARGE SCALE GENOMIC DNA]</scope>
    <source>
        <strain evidence="7 8">WR041</strain>
    </source>
</reference>
<evidence type="ECO:0000256" key="6">
    <source>
        <dbReference type="HAMAP-Rule" id="MF_00735"/>
    </source>
</evidence>
<comment type="function">
    <text evidence="6">Methylates ribosomal protein L11.</text>
</comment>
<dbReference type="RefSeq" id="WP_207154199.1">
    <property type="nucleotide sequence ID" value="NZ_AP024484.1"/>
</dbReference>
<dbReference type="PANTHER" id="PTHR43648:SF1">
    <property type="entry name" value="ELECTRON TRANSFER FLAVOPROTEIN BETA SUBUNIT LYSINE METHYLTRANSFERASE"/>
    <property type="match status" value="1"/>
</dbReference>
<comment type="similarity">
    <text evidence="1 6">Belongs to the methyltransferase superfamily. PrmA family.</text>
</comment>
<keyword evidence="3 6" id="KW-0489">Methyltransferase</keyword>
<dbReference type="EC" id="2.1.1.-" evidence="6"/>
<dbReference type="InterPro" id="IPR004498">
    <property type="entry name" value="Ribosomal_PrmA_MeTrfase"/>
</dbReference>
<evidence type="ECO:0000313" key="8">
    <source>
        <dbReference type="Proteomes" id="UP001319045"/>
    </source>
</evidence>
<accession>A0ABN6ENP3</accession>